<dbReference type="InterPro" id="IPR043128">
    <property type="entry name" value="Rev_trsase/Diguanyl_cyclase"/>
</dbReference>
<evidence type="ECO:0000313" key="4">
    <source>
        <dbReference type="Proteomes" id="UP000325315"/>
    </source>
</evidence>
<dbReference type="Proteomes" id="UP000325315">
    <property type="component" value="Unassembled WGS sequence"/>
</dbReference>
<dbReference type="AlphaFoldDB" id="A0A5B6W2Q3"/>
<keyword evidence="4" id="KW-1185">Reference proteome</keyword>
<dbReference type="Pfam" id="PF00078">
    <property type="entry name" value="RVT_1"/>
    <property type="match status" value="1"/>
</dbReference>
<feature type="domain" description="Reverse transcriptase" evidence="2">
    <location>
        <begin position="680"/>
        <end position="762"/>
    </location>
</feature>
<feature type="region of interest" description="Disordered" evidence="1">
    <location>
        <begin position="27"/>
        <end position="54"/>
    </location>
</feature>
<dbReference type="CDD" id="cd01647">
    <property type="entry name" value="RT_LTR"/>
    <property type="match status" value="1"/>
</dbReference>
<dbReference type="PANTHER" id="PTHR32108">
    <property type="entry name" value="DNA-DIRECTED RNA POLYMERASE SUBUNIT ALPHA"/>
    <property type="match status" value="1"/>
</dbReference>
<evidence type="ECO:0000256" key="1">
    <source>
        <dbReference type="SAM" id="MobiDB-lite"/>
    </source>
</evidence>
<reference evidence="4" key="1">
    <citation type="journal article" date="2019" name="Plant Biotechnol. J.">
        <title>Genome sequencing of the Australian wild diploid species Gossypium australe highlights disease resistance and delayed gland morphogenesis.</title>
        <authorList>
            <person name="Cai Y."/>
            <person name="Cai X."/>
            <person name="Wang Q."/>
            <person name="Wang P."/>
            <person name="Zhang Y."/>
            <person name="Cai C."/>
            <person name="Xu Y."/>
            <person name="Wang K."/>
            <person name="Zhou Z."/>
            <person name="Wang C."/>
            <person name="Geng S."/>
            <person name="Li B."/>
            <person name="Dong Q."/>
            <person name="Hou Y."/>
            <person name="Wang H."/>
            <person name="Ai P."/>
            <person name="Liu Z."/>
            <person name="Yi F."/>
            <person name="Sun M."/>
            <person name="An G."/>
            <person name="Cheng J."/>
            <person name="Zhang Y."/>
            <person name="Shi Q."/>
            <person name="Xie Y."/>
            <person name="Shi X."/>
            <person name="Chang Y."/>
            <person name="Huang F."/>
            <person name="Chen Y."/>
            <person name="Hong S."/>
            <person name="Mi L."/>
            <person name="Sun Q."/>
            <person name="Zhang L."/>
            <person name="Zhou B."/>
            <person name="Peng R."/>
            <person name="Zhang X."/>
            <person name="Liu F."/>
        </authorList>
    </citation>
    <scope>NUCLEOTIDE SEQUENCE [LARGE SCALE GENOMIC DNA]</scope>
    <source>
        <strain evidence="4">cv. PA1801</strain>
    </source>
</reference>
<comment type="caution">
    <text evidence="3">The sequence shown here is derived from an EMBL/GenBank/DDBJ whole genome shotgun (WGS) entry which is preliminary data.</text>
</comment>
<dbReference type="InterPro" id="IPR000477">
    <property type="entry name" value="RT_dom"/>
</dbReference>
<accession>A0A5B6W2Q3</accession>
<gene>
    <name evidence="3" type="ORF">EPI10_025578</name>
</gene>
<proteinExistence type="predicted"/>
<name>A0A5B6W2Q3_9ROSI</name>
<sequence length="787" mass="89340">MLESQTSMMNQLTQLLFGWPKKGKSLMVNPGDDSKDPVYPPSFAPTNTPAQPNAYPPRVSINISPQYQADVSALTHLPTSSGTGDNSATPGVPDPDDMAKIEKAKGELPMQLKDQYKWLEEEFKALESADYQCGIDANELSLVPDLVLPPKFKVPEFEKYNGTSCPEANIMMFCWRMTGHFNNDQLLIYCFQDSLTGAAAKWYNQLSRTQNMEKKSNESFRQYAQMWRKVATQVQPPLLEKETTILFINTLKAPFINHMLGSATKSFTDIVMFGKMIENAIRCKKIEVGKSTRRSAAKKRENEVGNMSEGYAKPITLYKSLFNAHVVSPVYLKPLQPPYSKWYDASTQCEYHAGIMGHSIDNCFSFKKLVERLIKIGIVKFDDALGVGNPLPNHTDNRVNAIIENAGKRIKLNVAEVRTPLREVWRRMVERGLIMQDVGSKSPKARNYYEFQEEEDHKIQSINAVFEEGLKKGNLAGIRPYEPRSVLNNWTAKEIPIVFRANTESLDIDIMSNAAMDSELPCERDMCLKGSQDFTDGGDCSLSPNLLRMVEREEKVILPHKETIENVILEEGKESYQDMPGSSIDVAVHHIPIKEECKPVQQKLRRMRPDVAVKIREEVKKQFDAGFLQVVNYSKWVANVVLVPRKDGKVWMCVDYRDLNKASPKDNFLLPHIDTLVDNTAVMPFGLKNAGAAYQRAMVTLFYDMMHKEIEVYVDDMIAKSRTEKEYVQVLRKLFLRLRKFQLKLNPTKCTFGARSGNMLGSVVSEKRIEVDPDKVKAVQELPSPRT</sequence>
<dbReference type="OrthoDB" id="427924at2759"/>
<evidence type="ECO:0000259" key="2">
    <source>
        <dbReference type="Pfam" id="PF00078"/>
    </source>
</evidence>
<protein>
    <submittedName>
        <fullName evidence="3">Protein NYNRIN-like</fullName>
    </submittedName>
</protein>
<dbReference type="Gene3D" id="3.10.10.10">
    <property type="entry name" value="HIV Type 1 Reverse Transcriptase, subunit A, domain 1"/>
    <property type="match status" value="1"/>
</dbReference>
<evidence type="ECO:0000313" key="3">
    <source>
        <dbReference type="EMBL" id="KAA3475392.1"/>
    </source>
</evidence>
<dbReference type="Gene3D" id="3.30.70.270">
    <property type="match status" value="2"/>
</dbReference>
<organism evidence="3 4">
    <name type="scientific">Gossypium australe</name>
    <dbReference type="NCBI Taxonomy" id="47621"/>
    <lineage>
        <taxon>Eukaryota</taxon>
        <taxon>Viridiplantae</taxon>
        <taxon>Streptophyta</taxon>
        <taxon>Embryophyta</taxon>
        <taxon>Tracheophyta</taxon>
        <taxon>Spermatophyta</taxon>
        <taxon>Magnoliopsida</taxon>
        <taxon>eudicotyledons</taxon>
        <taxon>Gunneridae</taxon>
        <taxon>Pentapetalae</taxon>
        <taxon>rosids</taxon>
        <taxon>malvids</taxon>
        <taxon>Malvales</taxon>
        <taxon>Malvaceae</taxon>
        <taxon>Malvoideae</taxon>
        <taxon>Gossypium</taxon>
    </lineage>
</organism>
<dbReference type="SUPFAM" id="SSF56672">
    <property type="entry name" value="DNA/RNA polymerases"/>
    <property type="match status" value="1"/>
</dbReference>
<dbReference type="EMBL" id="SMMG02000005">
    <property type="protein sequence ID" value="KAA3475392.1"/>
    <property type="molecule type" value="Genomic_DNA"/>
</dbReference>
<dbReference type="PANTHER" id="PTHR32108:SF5">
    <property type="entry name" value="DYNACTIN SUBUNIT 1-LIKE"/>
    <property type="match status" value="1"/>
</dbReference>
<dbReference type="InterPro" id="IPR043502">
    <property type="entry name" value="DNA/RNA_pol_sf"/>
</dbReference>